<evidence type="ECO:0000256" key="1">
    <source>
        <dbReference type="SAM" id="MobiDB-lite"/>
    </source>
</evidence>
<feature type="compositionally biased region" description="Basic and acidic residues" evidence="1">
    <location>
        <begin position="111"/>
        <end position="124"/>
    </location>
</feature>
<name>A0ABS8JZI3_9BURK</name>
<keyword evidence="3" id="KW-1185">Reference proteome</keyword>
<dbReference type="EMBL" id="JAJITD010000011">
    <property type="protein sequence ID" value="MCC8395223.1"/>
    <property type="molecule type" value="Genomic_DNA"/>
</dbReference>
<gene>
    <name evidence="2" type="ORF">LJ656_21785</name>
</gene>
<organism evidence="2 3">
    <name type="scientific">Paraburkholderia sejongensis</name>
    <dbReference type="NCBI Taxonomy" id="2886946"/>
    <lineage>
        <taxon>Bacteria</taxon>
        <taxon>Pseudomonadati</taxon>
        <taxon>Pseudomonadota</taxon>
        <taxon>Betaproteobacteria</taxon>
        <taxon>Burkholderiales</taxon>
        <taxon>Burkholderiaceae</taxon>
        <taxon>Paraburkholderia</taxon>
    </lineage>
</organism>
<comment type="caution">
    <text evidence="2">The sequence shown here is derived from an EMBL/GenBank/DDBJ whole genome shotgun (WGS) entry which is preliminary data.</text>
</comment>
<dbReference type="InterPro" id="IPR025421">
    <property type="entry name" value="DUF4148"/>
</dbReference>
<dbReference type="RefSeq" id="WP_230511450.1">
    <property type="nucleotide sequence ID" value="NZ_JAJITD010000011.1"/>
</dbReference>
<proteinExistence type="predicted"/>
<sequence length="208" mass="21870">MLTGLVVGALALGAYVTQSDGGWLSSDELRMLSGDSIRGTAASGRVLSLDDAAETTHVQRRSTLRNDVSAINPLEPVEPRVHAGPLQAPPETGLGQRSAGSLQAPAAKSAPSRDSRAALREQVKRASSFPKRPLRAAPPSGPVSGLSQAWLLNDRQRSHPAYANNRPKTRAEVVAELARARKDGSMPAFGNPNPGPGGMPGQSFYDHP</sequence>
<evidence type="ECO:0000313" key="3">
    <source>
        <dbReference type="Proteomes" id="UP001431019"/>
    </source>
</evidence>
<feature type="region of interest" description="Disordered" evidence="1">
    <location>
        <begin position="65"/>
        <end position="208"/>
    </location>
</feature>
<reference evidence="2 3" key="1">
    <citation type="submission" date="2021-11" db="EMBL/GenBank/DDBJ databases">
        <authorList>
            <person name="Oh E.-T."/>
            <person name="Kim S.-B."/>
        </authorList>
    </citation>
    <scope>NUCLEOTIDE SEQUENCE [LARGE SCALE GENOMIC DNA]</scope>
    <source>
        <strain evidence="2 3">MMS20-SJTR3</strain>
    </source>
</reference>
<accession>A0ABS8JZI3</accession>
<dbReference type="Proteomes" id="UP001431019">
    <property type="component" value="Unassembled WGS sequence"/>
</dbReference>
<feature type="compositionally biased region" description="Basic and acidic residues" evidence="1">
    <location>
        <begin position="169"/>
        <end position="184"/>
    </location>
</feature>
<dbReference type="Pfam" id="PF13663">
    <property type="entry name" value="DUF4148"/>
    <property type="match status" value="1"/>
</dbReference>
<evidence type="ECO:0000313" key="2">
    <source>
        <dbReference type="EMBL" id="MCC8395223.1"/>
    </source>
</evidence>
<protein>
    <submittedName>
        <fullName evidence="2">DUF4148 domain-containing protein</fullName>
    </submittedName>
</protein>